<feature type="domain" description="Protein kinase" evidence="18">
    <location>
        <begin position="777"/>
        <end position="1067"/>
    </location>
</feature>
<dbReference type="Pfam" id="PF08276">
    <property type="entry name" value="PAN_2"/>
    <property type="match status" value="1"/>
</dbReference>
<gene>
    <name evidence="21" type="ORF">HID58_021304</name>
</gene>
<dbReference type="InterPro" id="IPR002885">
    <property type="entry name" value="PPR_rpt"/>
</dbReference>
<dbReference type="PROSITE" id="PS50948">
    <property type="entry name" value="PAN"/>
    <property type="match status" value="1"/>
</dbReference>
<evidence type="ECO:0000259" key="18">
    <source>
        <dbReference type="PROSITE" id="PS50011"/>
    </source>
</evidence>
<keyword evidence="11" id="KW-1133">Transmembrane helix</keyword>
<dbReference type="InterPro" id="IPR000858">
    <property type="entry name" value="S_locus_glycoprot_dom"/>
</dbReference>
<keyword evidence="14" id="KW-0325">Glycoprotein</keyword>
<keyword evidence="10 16" id="KW-0067">ATP-binding</keyword>
<evidence type="ECO:0000256" key="5">
    <source>
        <dbReference type="ARBA" id="ARBA00022692"/>
    </source>
</evidence>
<evidence type="ECO:0000256" key="2">
    <source>
        <dbReference type="ARBA" id="ARBA00022471"/>
    </source>
</evidence>
<feature type="repeat" description="PPR" evidence="15">
    <location>
        <begin position="249"/>
        <end position="283"/>
    </location>
</feature>
<dbReference type="PROSITE" id="PS51375">
    <property type="entry name" value="PPR"/>
    <property type="match status" value="4"/>
</dbReference>
<dbReference type="Pfam" id="PF07714">
    <property type="entry name" value="PK_Tyr_Ser-Thr"/>
    <property type="match status" value="1"/>
</dbReference>
<keyword evidence="7" id="KW-0677">Repeat</keyword>
<evidence type="ECO:0000313" key="22">
    <source>
        <dbReference type="Proteomes" id="UP000824890"/>
    </source>
</evidence>
<keyword evidence="12" id="KW-0472">Membrane</keyword>
<dbReference type="PANTHER" id="PTHR47974:SF23">
    <property type="entry name" value="RECEPTOR-LIKE SERINE_THREONINE-PROTEIN KINASE"/>
    <property type="match status" value="1"/>
</dbReference>
<reference evidence="21 22" key="1">
    <citation type="submission" date="2021-05" db="EMBL/GenBank/DDBJ databases">
        <title>Genome Assembly of Synthetic Allotetraploid Brassica napus Reveals Homoeologous Exchanges between Subgenomes.</title>
        <authorList>
            <person name="Davis J.T."/>
        </authorList>
    </citation>
    <scope>NUCLEOTIDE SEQUENCE [LARGE SCALE GENOMIC DNA]</scope>
    <source>
        <strain evidence="22">cv. Da-Ae</strain>
        <tissue evidence="21">Seedling</tissue>
    </source>
</reference>
<feature type="region of interest" description="Disordered" evidence="17">
    <location>
        <begin position="1065"/>
        <end position="1085"/>
    </location>
</feature>
<dbReference type="Pfam" id="PF00954">
    <property type="entry name" value="S_locus_glycop"/>
    <property type="match status" value="1"/>
</dbReference>
<evidence type="ECO:0000256" key="6">
    <source>
        <dbReference type="ARBA" id="ARBA00022729"/>
    </source>
</evidence>
<name>A0ABQ8CW12_BRANA</name>
<evidence type="ECO:0000256" key="9">
    <source>
        <dbReference type="ARBA" id="ARBA00022777"/>
    </source>
</evidence>
<dbReference type="PROSITE" id="PS00108">
    <property type="entry name" value="PROTEIN_KINASE_ST"/>
    <property type="match status" value="1"/>
</dbReference>
<dbReference type="InterPro" id="IPR003609">
    <property type="entry name" value="Pan_app"/>
</dbReference>
<dbReference type="EMBL" id="JAGKQM010000006">
    <property type="protein sequence ID" value="KAH0921286.1"/>
    <property type="molecule type" value="Genomic_DNA"/>
</dbReference>
<dbReference type="Gene3D" id="1.10.510.10">
    <property type="entry name" value="Transferase(Phosphotransferase) domain 1"/>
    <property type="match status" value="1"/>
</dbReference>
<feature type="compositionally biased region" description="Polar residues" evidence="17">
    <location>
        <begin position="1070"/>
        <end position="1085"/>
    </location>
</feature>
<evidence type="ECO:0000256" key="4">
    <source>
        <dbReference type="ARBA" id="ARBA00022679"/>
    </source>
</evidence>
<evidence type="ECO:0000256" key="15">
    <source>
        <dbReference type="PROSITE-ProRule" id="PRU00708"/>
    </source>
</evidence>
<dbReference type="PROSITE" id="PS50011">
    <property type="entry name" value="PROTEIN_KINASE_DOM"/>
    <property type="match status" value="1"/>
</dbReference>
<proteinExistence type="predicted"/>
<evidence type="ECO:0000256" key="14">
    <source>
        <dbReference type="ARBA" id="ARBA00023180"/>
    </source>
</evidence>
<feature type="domain" description="Bulb-type lectin" evidence="19">
    <location>
        <begin position="363"/>
        <end position="481"/>
    </location>
</feature>
<dbReference type="Pfam" id="PF01453">
    <property type="entry name" value="B_lectin"/>
    <property type="match status" value="1"/>
</dbReference>
<protein>
    <recommendedName>
        <fullName evidence="23">Receptor-like serine/threonine-protein kinase</fullName>
    </recommendedName>
</protein>
<dbReference type="InterPro" id="IPR001480">
    <property type="entry name" value="Bulb-type_lectin_dom"/>
</dbReference>
<dbReference type="InterPro" id="IPR036426">
    <property type="entry name" value="Bulb-type_lectin_dom_sf"/>
</dbReference>
<feature type="domain" description="Apple" evidence="20">
    <location>
        <begin position="663"/>
        <end position="746"/>
    </location>
</feature>
<evidence type="ECO:0000256" key="12">
    <source>
        <dbReference type="ARBA" id="ARBA00023136"/>
    </source>
</evidence>
<evidence type="ECO:0000259" key="19">
    <source>
        <dbReference type="PROSITE" id="PS50927"/>
    </source>
</evidence>
<dbReference type="CDD" id="cd01098">
    <property type="entry name" value="PAN_AP_plant"/>
    <property type="match status" value="1"/>
</dbReference>
<dbReference type="InterPro" id="IPR001245">
    <property type="entry name" value="Ser-Thr/Tyr_kinase_cat_dom"/>
</dbReference>
<evidence type="ECO:0000256" key="11">
    <source>
        <dbReference type="ARBA" id="ARBA00022989"/>
    </source>
</evidence>
<evidence type="ECO:0000256" key="8">
    <source>
        <dbReference type="ARBA" id="ARBA00022741"/>
    </source>
</evidence>
<keyword evidence="22" id="KW-1185">Reference proteome</keyword>
<dbReference type="SMART" id="SM00220">
    <property type="entry name" value="S_TKc"/>
    <property type="match status" value="1"/>
</dbReference>
<dbReference type="Pfam" id="PF13041">
    <property type="entry name" value="PPR_2"/>
    <property type="match status" value="1"/>
</dbReference>
<feature type="repeat" description="PPR" evidence="15">
    <location>
        <begin position="179"/>
        <end position="213"/>
    </location>
</feature>
<dbReference type="CDD" id="cd00028">
    <property type="entry name" value="B_lectin"/>
    <property type="match status" value="1"/>
</dbReference>
<keyword evidence="9" id="KW-0418">Kinase</keyword>
<dbReference type="InterPro" id="IPR017441">
    <property type="entry name" value="Protein_kinase_ATP_BS"/>
</dbReference>
<evidence type="ECO:0000256" key="10">
    <source>
        <dbReference type="ARBA" id="ARBA00022840"/>
    </source>
</evidence>
<dbReference type="PROSITE" id="PS50927">
    <property type="entry name" value="BULB_LECTIN"/>
    <property type="match status" value="1"/>
</dbReference>
<evidence type="ECO:0000256" key="16">
    <source>
        <dbReference type="PROSITE-ProRule" id="PRU10141"/>
    </source>
</evidence>
<comment type="caution">
    <text evidence="21">The sequence shown here is derived from an EMBL/GenBank/DDBJ whole genome shotgun (WGS) entry which is preliminary data.</text>
</comment>
<evidence type="ECO:0000313" key="21">
    <source>
        <dbReference type="EMBL" id="KAH0921286.1"/>
    </source>
</evidence>
<keyword evidence="8 16" id="KW-0547">Nucleotide-binding</keyword>
<feature type="repeat" description="PPR" evidence="15">
    <location>
        <begin position="284"/>
        <end position="318"/>
    </location>
</feature>
<dbReference type="InterPro" id="IPR011990">
    <property type="entry name" value="TPR-like_helical_dom_sf"/>
</dbReference>
<organism evidence="21 22">
    <name type="scientific">Brassica napus</name>
    <name type="common">Rape</name>
    <dbReference type="NCBI Taxonomy" id="3708"/>
    <lineage>
        <taxon>Eukaryota</taxon>
        <taxon>Viridiplantae</taxon>
        <taxon>Streptophyta</taxon>
        <taxon>Embryophyta</taxon>
        <taxon>Tracheophyta</taxon>
        <taxon>Spermatophyta</taxon>
        <taxon>Magnoliopsida</taxon>
        <taxon>eudicotyledons</taxon>
        <taxon>Gunneridae</taxon>
        <taxon>Pentapetalae</taxon>
        <taxon>rosids</taxon>
        <taxon>malvids</taxon>
        <taxon>Brassicales</taxon>
        <taxon>Brassicaceae</taxon>
        <taxon>Brassiceae</taxon>
        <taxon>Brassica</taxon>
    </lineage>
</organism>
<dbReference type="InterPro" id="IPR011009">
    <property type="entry name" value="Kinase-like_dom_sf"/>
</dbReference>
<dbReference type="SMART" id="SM00108">
    <property type="entry name" value="B_lectin"/>
    <property type="match status" value="1"/>
</dbReference>
<evidence type="ECO:0008006" key="23">
    <source>
        <dbReference type="Google" id="ProtNLM"/>
    </source>
</evidence>
<dbReference type="Gene3D" id="2.90.10.10">
    <property type="entry name" value="Bulb-type lectin domain"/>
    <property type="match status" value="1"/>
</dbReference>
<evidence type="ECO:0000256" key="13">
    <source>
        <dbReference type="ARBA" id="ARBA00023157"/>
    </source>
</evidence>
<dbReference type="Gene3D" id="1.25.40.10">
    <property type="entry name" value="Tetratricopeptide repeat domain"/>
    <property type="match status" value="2"/>
</dbReference>
<feature type="repeat" description="PPR" evidence="15">
    <location>
        <begin position="214"/>
        <end position="248"/>
    </location>
</feature>
<keyword evidence="6" id="KW-0732">Signal</keyword>
<keyword evidence="4" id="KW-0808">Transferase</keyword>
<keyword evidence="2" id="KW-0713">Self-incompatibility</keyword>
<dbReference type="Pfam" id="PF13812">
    <property type="entry name" value="PPR_3"/>
    <property type="match status" value="2"/>
</dbReference>
<dbReference type="SUPFAM" id="SSF51110">
    <property type="entry name" value="alpha-D-mannose-specific plant lectins"/>
    <property type="match status" value="1"/>
</dbReference>
<evidence type="ECO:0000256" key="1">
    <source>
        <dbReference type="ARBA" id="ARBA00004167"/>
    </source>
</evidence>
<dbReference type="SUPFAM" id="SSF56112">
    <property type="entry name" value="Protein kinase-like (PK-like)"/>
    <property type="match status" value="1"/>
</dbReference>
<evidence type="ECO:0000256" key="17">
    <source>
        <dbReference type="SAM" id="MobiDB-lite"/>
    </source>
</evidence>
<dbReference type="PROSITE" id="PS00107">
    <property type="entry name" value="PROTEIN_KINASE_ATP"/>
    <property type="match status" value="1"/>
</dbReference>
<dbReference type="Proteomes" id="UP000824890">
    <property type="component" value="Unassembled WGS sequence"/>
</dbReference>
<feature type="binding site" evidence="16">
    <location>
        <position position="806"/>
    </location>
    <ligand>
        <name>ATP</name>
        <dbReference type="ChEBI" id="CHEBI:30616"/>
    </ligand>
</feature>
<sequence>MASLLRILTSEPLAHKVNQFRLISTASSLLTSNHHKKSRHVLSLLRTENNPDRILEICRSASLTPDHHHLHRVAFSVAVATLSNAKHLAAVSHLLDGVIKSEPHPKPESFAVRVIILYGRANMLERSLQTFHDLERYEIQRTVKSLNALLLACLAARDYEEARRVYFETRKEYGGIEPDLETYNRIIKALCESNSTGSSYSIVAEMERRRVKPRASTFGLMIEGFYKEEKYDEVRRVLRLMREFGVHVGIATYNVMVRCLCERKRTREAKALLCGVMSTRMRPNSVTYSLLIHGFCSEGDLDEAMSVFEVMVKSGCKPGCECYFDLIRCLCKGGDFETALVLCRESMESHWVPSFSVMRSGDRWVSVKGGTLVSSKGTFEAGFFRAAGTESWFLGIWYKNVAERTYVWVGNREEPLHSSNGTLEVVDDQLVIRDNSKPVWFATRRRESSSSSTTTAVAQLLENGNLVLKDVNNDNPEDFFWQSFDEPTDTILPEMKLVWNYQNWYLTLWRAFDDPRPGNFFFGFITPQYPVLAIWYNDFLLYRSGPWNGYKFIGAPPLFRLEWKNQHILYLSINTTTTSPDYTRVQLDNDGSVRHYTWNQRAKKWDQQWSLSPDQCELHRTCYGNAYCRVGSSSPACECIPGFEFSSMNVTTKECVQKKNWTCNGDDHFSLVRKMNIPDSRNAKSNPSITKPEQCGKICLGDCTCTAYSMSISLETDNWSCITWSGDLLDLRSYSDEGLDLYVRTAEIMMPRERENLIEADQLSAPMDFAMIVNATDNFSQEIGHGGFGYVYKGVLASGEEIAVKKLSQLSKQGLDEFRTEVRSISRLRHLNIVRLYGWSVYKEEKLLIYEYLVNGSLERHLFGGGELNWETRFHIIKGVAQGLAYIEEGGYDLILHRDLKPDNILLDRYMTPKISDFGLARMCARSEKEVFTQHTAGTHGYVSPESLLHGIFSSASDVFSFGVIVLEIVNGKRNRSFSSSIGYLLGYAWNKYNEGNWSEIIDEKIRQDCVESWQVLRCIEVGLLCSQYFARDRPKISLVVAQLQQETIEIQKPKRPAFYPIDHEGKSGIPSSSNFKGESSTSTSCTVNGYTFSEIDAR</sequence>
<accession>A0ABQ8CW12</accession>
<evidence type="ECO:0000259" key="20">
    <source>
        <dbReference type="PROSITE" id="PS50948"/>
    </source>
</evidence>
<keyword evidence="3" id="KW-0723">Serine/threonine-protein kinase</keyword>
<dbReference type="InterPro" id="IPR008271">
    <property type="entry name" value="Ser/Thr_kinase_AS"/>
</dbReference>
<evidence type="ECO:0000256" key="7">
    <source>
        <dbReference type="ARBA" id="ARBA00022737"/>
    </source>
</evidence>
<dbReference type="PANTHER" id="PTHR47974">
    <property type="entry name" value="OS07G0415500 PROTEIN"/>
    <property type="match status" value="1"/>
</dbReference>
<keyword evidence="13" id="KW-1015">Disulfide bond</keyword>
<keyword evidence="5" id="KW-0812">Transmembrane</keyword>
<comment type="subcellular location">
    <subcellularLocation>
        <location evidence="1">Membrane</location>
        <topology evidence="1">Single-pass membrane protein</topology>
    </subcellularLocation>
</comment>
<evidence type="ECO:0000256" key="3">
    <source>
        <dbReference type="ARBA" id="ARBA00022527"/>
    </source>
</evidence>
<dbReference type="NCBIfam" id="TIGR00756">
    <property type="entry name" value="PPR"/>
    <property type="match status" value="4"/>
</dbReference>
<dbReference type="Gene3D" id="3.30.200.20">
    <property type="entry name" value="Phosphorylase Kinase, domain 1"/>
    <property type="match status" value="1"/>
</dbReference>
<dbReference type="InterPro" id="IPR000719">
    <property type="entry name" value="Prot_kinase_dom"/>
</dbReference>